<evidence type="ECO:0000313" key="2">
    <source>
        <dbReference type="Proteomes" id="UP000639516"/>
    </source>
</evidence>
<keyword evidence="2" id="KW-1185">Reference proteome</keyword>
<protein>
    <recommendedName>
        <fullName evidence="3">KTSC domain-containing protein</fullName>
    </recommendedName>
</protein>
<reference evidence="1 2" key="1">
    <citation type="journal article" date="2020" name="Arch. Microbiol.">
        <title>Bradyrhizobium campsiandrae sp. nov., a nitrogen-fixing bacterial strain isolated from a native leguminous tree from the Amazon adapted to flooded conditions.</title>
        <authorList>
            <person name="Cabral Michel D."/>
            <person name="Martins da Costa E."/>
            <person name="Azarias Guimaraes A."/>
            <person name="Soares de Carvalho T."/>
            <person name="Santos de Castro Caputo P."/>
            <person name="Willems A."/>
            <person name="de Souza Moreira F.M."/>
        </authorList>
    </citation>
    <scope>NUCLEOTIDE SEQUENCE [LARGE SCALE GENOMIC DNA]</scope>
    <source>
        <strain evidence="2">INPA 384B</strain>
    </source>
</reference>
<comment type="caution">
    <text evidence="1">The sequence shown here is derived from an EMBL/GenBank/DDBJ whole genome shotgun (WGS) entry which is preliminary data.</text>
</comment>
<name>A0ABR7UFI6_9BRAD</name>
<evidence type="ECO:0008006" key="3">
    <source>
        <dbReference type="Google" id="ProtNLM"/>
    </source>
</evidence>
<evidence type="ECO:0000313" key="1">
    <source>
        <dbReference type="EMBL" id="MBC9982182.1"/>
    </source>
</evidence>
<dbReference type="RefSeq" id="WP_188107741.1">
    <property type="nucleotide sequence ID" value="NZ_JAANIH010000089.1"/>
</dbReference>
<dbReference type="EMBL" id="JAATTO010000046">
    <property type="protein sequence ID" value="MBC9982182.1"/>
    <property type="molecule type" value="Genomic_DNA"/>
</dbReference>
<organism evidence="1 2">
    <name type="scientific">Bradyrhizobium campsiandrae</name>
    <dbReference type="NCBI Taxonomy" id="1729892"/>
    <lineage>
        <taxon>Bacteria</taxon>
        <taxon>Pseudomonadati</taxon>
        <taxon>Pseudomonadota</taxon>
        <taxon>Alphaproteobacteria</taxon>
        <taxon>Hyphomicrobiales</taxon>
        <taxon>Nitrobacteraceae</taxon>
        <taxon>Bradyrhizobium</taxon>
    </lineage>
</organism>
<gene>
    <name evidence="1" type="ORF">HA482_28630</name>
</gene>
<proteinExistence type="predicted"/>
<dbReference type="Proteomes" id="UP000639516">
    <property type="component" value="Unassembled WGS sequence"/>
</dbReference>
<sequence>MDNIPEAARSRGDYDRPPELDTIVGHRHSANHGCFWVRFNGRDGSIIELFADEVREIVAHFKFSGSALDRLWQVYQWTRTNRPDCWLTDIPSHV</sequence>
<accession>A0ABR7UFI6</accession>